<sequence length="157" mass="18071">MQKTQPGNSARPTLFYRIHEHYNNIVSQVTGHCWGYRDTYPWGNEQWGVNIPYSPPLSGVKKDTNVCIYRQSETSRPLKRYIPFTTVIGPVFGTKKEKREKIAAKENITAKNVSECSMIRIAFVTGGNLYLGIINTQYRTLIIQINTNKVFLQIVHY</sequence>
<accession>A0AAV6VWZ3</accession>
<evidence type="ECO:0000313" key="1">
    <source>
        <dbReference type="EMBL" id="KAG8200268.1"/>
    </source>
</evidence>
<organism evidence="1 2">
    <name type="scientific">Oedothorax gibbosus</name>
    <dbReference type="NCBI Taxonomy" id="931172"/>
    <lineage>
        <taxon>Eukaryota</taxon>
        <taxon>Metazoa</taxon>
        <taxon>Ecdysozoa</taxon>
        <taxon>Arthropoda</taxon>
        <taxon>Chelicerata</taxon>
        <taxon>Arachnida</taxon>
        <taxon>Araneae</taxon>
        <taxon>Araneomorphae</taxon>
        <taxon>Entelegynae</taxon>
        <taxon>Araneoidea</taxon>
        <taxon>Linyphiidae</taxon>
        <taxon>Erigoninae</taxon>
        <taxon>Oedothorax</taxon>
    </lineage>
</organism>
<reference evidence="1 2" key="1">
    <citation type="journal article" date="2022" name="Nat. Ecol. Evol.">
        <title>A masculinizing supergene underlies an exaggerated male reproductive morph in a spider.</title>
        <authorList>
            <person name="Hendrickx F."/>
            <person name="De Corte Z."/>
            <person name="Sonet G."/>
            <person name="Van Belleghem S.M."/>
            <person name="Kostlbacher S."/>
            <person name="Vangestel C."/>
        </authorList>
    </citation>
    <scope>NUCLEOTIDE SEQUENCE [LARGE SCALE GENOMIC DNA]</scope>
    <source>
        <strain evidence="1">W744_W776</strain>
    </source>
</reference>
<dbReference type="EMBL" id="JAFNEN010000017">
    <property type="protein sequence ID" value="KAG8200268.1"/>
    <property type="molecule type" value="Genomic_DNA"/>
</dbReference>
<proteinExistence type="predicted"/>
<comment type="caution">
    <text evidence="1">The sequence shown here is derived from an EMBL/GenBank/DDBJ whole genome shotgun (WGS) entry which is preliminary data.</text>
</comment>
<dbReference type="AlphaFoldDB" id="A0AAV6VWZ3"/>
<name>A0AAV6VWZ3_9ARAC</name>
<dbReference type="Proteomes" id="UP000827092">
    <property type="component" value="Unassembled WGS sequence"/>
</dbReference>
<evidence type="ECO:0000313" key="2">
    <source>
        <dbReference type="Proteomes" id="UP000827092"/>
    </source>
</evidence>
<keyword evidence="2" id="KW-1185">Reference proteome</keyword>
<protein>
    <submittedName>
        <fullName evidence="1">Uncharacterized protein</fullName>
    </submittedName>
</protein>
<gene>
    <name evidence="1" type="ORF">JTE90_021919</name>
</gene>